<dbReference type="Pfam" id="PF00646">
    <property type="entry name" value="F-box"/>
    <property type="match status" value="1"/>
</dbReference>
<evidence type="ECO:0000313" key="5">
    <source>
        <dbReference type="Proteomes" id="UP001626550"/>
    </source>
</evidence>
<dbReference type="PANTHER" id="PTHR13252:SF9">
    <property type="entry name" value="F-BOX ONLY PROTEIN 28"/>
    <property type="match status" value="1"/>
</dbReference>
<accession>A0ABD2PUI7</accession>
<dbReference type="PROSITE" id="PS50181">
    <property type="entry name" value="FBOX"/>
    <property type="match status" value="1"/>
</dbReference>
<proteinExistence type="predicted"/>
<gene>
    <name evidence="4" type="ORF">Ciccas_010717</name>
</gene>
<dbReference type="AlphaFoldDB" id="A0ABD2PUI7"/>
<evidence type="ECO:0000259" key="3">
    <source>
        <dbReference type="PROSITE" id="PS50181"/>
    </source>
</evidence>
<reference evidence="4 5" key="1">
    <citation type="submission" date="2024-11" db="EMBL/GenBank/DDBJ databases">
        <title>Adaptive evolution of stress response genes in parasites aligns with host niche diversity.</title>
        <authorList>
            <person name="Hahn C."/>
            <person name="Resl P."/>
        </authorList>
    </citation>
    <scope>NUCLEOTIDE SEQUENCE [LARGE SCALE GENOMIC DNA]</scope>
    <source>
        <strain evidence="4">EGGRZ-B1_66</strain>
        <tissue evidence="4">Body</tissue>
    </source>
</reference>
<dbReference type="InterPro" id="IPR036047">
    <property type="entry name" value="F-box-like_dom_sf"/>
</dbReference>
<comment type="caution">
    <text evidence="4">The sequence shown here is derived from an EMBL/GenBank/DDBJ whole genome shotgun (WGS) entry which is preliminary data.</text>
</comment>
<evidence type="ECO:0000313" key="4">
    <source>
        <dbReference type="EMBL" id="KAL3310713.1"/>
    </source>
</evidence>
<keyword evidence="5" id="KW-1185">Reference proteome</keyword>
<dbReference type="PANTHER" id="PTHR13252">
    <property type="entry name" value="F-BOX ONLY PROTEIN 28"/>
    <property type="match status" value="1"/>
</dbReference>
<dbReference type="SUPFAM" id="SSF81383">
    <property type="entry name" value="F-box domain"/>
    <property type="match status" value="1"/>
</dbReference>
<name>A0ABD2PUI7_9PLAT</name>
<organism evidence="4 5">
    <name type="scientific">Cichlidogyrus casuarinus</name>
    <dbReference type="NCBI Taxonomy" id="1844966"/>
    <lineage>
        <taxon>Eukaryota</taxon>
        <taxon>Metazoa</taxon>
        <taxon>Spiralia</taxon>
        <taxon>Lophotrochozoa</taxon>
        <taxon>Platyhelminthes</taxon>
        <taxon>Monogenea</taxon>
        <taxon>Monopisthocotylea</taxon>
        <taxon>Dactylogyridea</taxon>
        <taxon>Ancyrocephalidae</taxon>
        <taxon>Cichlidogyrus</taxon>
    </lineage>
</organism>
<protein>
    <recommendedName>
        <fullName evidence="3">F-box domain-containing protein</fullName>
    </recommendedName>
</protein>
<dbReference type="Proteomes" id="UP001626550">
    <property type="component" value="Unassembled WGS sequence"/>
</dbReference>
<dbReference type="InterPro" id="IPR001810">
    <property type="entry name" value="F-box_dom"/>
</dbReference>
<keyword evidence="1" id="KW-0175">Coiled coil</keyword>
<feature type="coiled-coil region" evidence="1">
    <location>
        <begin position="207"/>
        <end position="248"/>
    </location>
</feature>
<evidence type="ECO:0000256" key="1">
    <source>
        <dbReference type="SAM" id="Coils"/>
    </source>
</evidence>
<evidence type="ECO:0000256" key="2">
    <source>
        <dbReference type="SAM" id="MobiDB-lite"/>
    </source>
</evidence>
<feature type="region of interest" description="Disordered" evidence="2">
    <location>
        <begin position="285"/>
        <end position="304"/>
    </location>
</feature>
<feature type="domain" description="F-box" evidence="3">
    <location>
        <begin position="1"/>
        <end position="56"/>
    </location>
</feature>
<sequence>MPGILFIPDDLFVEIFSYLSYAEVSKLREVSSGFNRRCKEILNRGFRILENDYKELHKEIKAQMPKRLSQRRDHPLAHHADILSSVQSRIAVLDLSIMRYTRNGYFCFFPGRILDELISVKKRIIKPDDANLRLEIITDLRDLTSLAIEYFNENILPLENQNRGVEHKLPPPVPDHTILSCERSFSDSDNKRETSLKKSISLTAELLVDTRAEVRKLRKEYSAVKELNAQLQTQLLLQNDRIARLEKLIPNGDTAPSPECSVKLHVRCWNPEDVECSSLNIDLDEGSSETFACPPKKNKSNGPP</sequence>
<dbReference type="InterPro" id="IPR039719">
    <property type="entry name" value="FBXO28"/>
</dbReference>
<dbReference type="EMBL" id="JBJKFK010002698">
    <property type="protein sequence ID" value="KAL3310713.1"/>
    <property type="molecule type" value="Genomic_DNA"/>
</dbReference>